<dbReference type="GO" id="GO:0003682">
    <property type="term" value="F:chromatin binding"/>
    <property type="evidence" value="ECO:0007669"/>
    <property type="project" value="TreeGrafter"/>
</dbReference>
<sequence length="1188" mass="131122">MSLEDEPRRGTRELKAPQRFAPPLNVGERERAPPETAQAARTQGAQEEEDGRGRPPAPARPARRGLTSDAVITPDTALQPLVEDWVHNYQGTAGDEDKERAAVHELILFIVRACGLSADVDENEAMDQDGVVDAIERIQDESVKANLSTVVAHLIATLYLTPHLYEDADSTKHSVPLMPLLLSWLHSMTSSPLRPIRHTATFIALKINSALCEAAASVSKELSIKQRQREAEAKKAGSNAAAKKRLEDAEQKVEETHERKTKLEDMFVHRVRDADPAIRTDCLRELGVWVKKFPEKYVSSGYLNYFVRGTNDPDGRARLETVKALQGLYSNANSAGSAGSFTTRLAPRLVQMATLDVETPVRTNAISVITLIDKAGALEDDEDNQRGKVARLIFDQEARIRNAAAGFVEGLWEEKKEELQKEWEALRPAKKKRAGNLKGVDMERRLEWKALASLLVETSQALDEPEEEAGSSKQAATLIPGSSFNSTTRAAAATEALSNHMELLDDWNALVNYLLLDHSTADQDMWLLTEKEEDFLLEMLIACIKEEEDDEDEQKTKALLQVLPKLFTKHQADVNRIVGVLAIPEHMNLAVYLEAQKTAAYQTLWDDVTKQFLQHTDPAVLTAAMQAINTLNANESMATINAQKLGELEEALFTSLRDVINGEDVPSMSIDEDQVTAIEAILLRISLLARSRDISTAMEDEEGGQSAGWTIVSAFAGRGSLGYKEEAKLVEQALQIVFLHLTWLFKRFTESDLDDQDKVRLLRTRRNEAVELFESFAVAARANPADAVRRQAFIALINLFVVFQKRNETFAPAAKVCALEMALDKQSRLGGAFQAAVERYATDIQDDDSDDGDEPSLEEAQREFQFLQLVSAFVAAVRCGVLDVEQAKEPLMHYGRFGSTYDTVVKKLVDVLRDEGIYNNEATTVQHVISAALQNDDEDDPDATNALARTAAQSFVVHGTHFTILRQIRSDEVSDLHVANIDWIFKKFAALVKQQSQAKDQDGKRRAAAKRHQLMSYFKPLSHLVGPISGSDALKIRAHLEEAVEKCGSPDVARSTAAYRNYEKRLVGAASKDTALKIRKETRKSAAVIEDSDEGDDITPTATPAPPAASTPAPISNGIEANGDTMDEDDVATPTKSNGKRAHPDSESLPDIDLDMSAQIDIEFDAMPEGEGEGEGGEGEPNAKRRKV</sequence>
<feature type="region of interest" description="Disordered" evidence="1">
    <location>
        <begin position="232"/>
        <end position="258"/>
    </location>
</feature>
<reference evidence="3 4" key="1">
    <citation type="journal article" date="2012" name="Eukaryot. Cell">
        <title>Draft genome sequence of CBS 2479, the standard type strain of Trichosporon asahii.</title>
        <authorList>
            <person name="Yang R.Y."/>
            <person name="Li H.T."/>
            <person name="Zhu H."/>
            <person name="Zhou G.P."/>
            <person name="Wang M."/>
            <person name="Wang L."/>
        </authorList>
    </citation>
    <scope>NUCLEOTIDE SEQUENCE [LARGE SCALE GENOMIC DNA]</scope>
    <source>
        <strain evidence="4">ATCC 90039 / CBS 2479 / JCM 2466 / KCTC 7840 / NCYC 2677 / UAMH 7654</strain>
    </source>
</reference>
<dbReference type="Proteomes" id="UP000002748">
    <property type="component" value="Unassembled WGS sequence"/>
</dbReference>
<dbReference type="KEGG" id="tasa:A1Q1_05214"/>
<feature type="region of interest" description="Disordered" evidence="1">
    <location>
        <begin position="1"/>
        <end position="70"/>
    </location>
</feature>
<dbReference type="GO" id="GO:0000785">
    <property type="term" value="C:chromatin"/>
    <property type="evidence" value="ECO:0007669"/>
    <property type="project" value="TreeGrafter"/>
</dbReference>
<proteinExistence type="predicted"/>
<feature type="compositionally biased region" description="Basic and acidic residues" evidence="1">
    <location>
        <begin position="1"/>
        <end position="16"/>
    </location>
</feature>
<dbReference type="AlphaFoldDB" id="J8TJA4"/>
<dbReference type="InterPro" id="IPR039662">
    <property type="entry name" value="Cohesin_Scc3/SA"/>
</dbReference>
<evidence type="ECO:0000259" key="2">
    <source>
        <dbReference type="PROSITE" id="PS51425"/>
    </source>
</evidence>
<dbReference type="Pfam" id="PF08514">
    <property type="entry name" value="STAG"/>
    <property type="match status" value="1"/>
</dbReference>
<dbReference type="EMBL" id="ALBS01000002">
    <property type="protein sequence ID" value="EJT53251.1"/>
    <property type="molecule type" value="Genomic_DNA"/>
</dbReference>
<dbReference type="HOGENOM" id="CLU_003349_0_0_1"/>
<dbReference type="GeneID" id="25988726"/>
<feature type="region of interest" description="Disordered" evidence="1">
    <location>
        <begin position="1082"/>
        <end position="1188"/>
    </location>
</feature>
<organism evidence="3 4">
    <name type="scientific">Trichosporon asahii var. asahii (strain ATCC 90039 / CBS 2479 / JCM 2466 / KCTC 7840 / NBRC 103889/ NCYC 2677 / UAMH 7654)</name>
    <name type="common">Yeast</name>
    <dbReference type="NCBI Taxonomy" id="1186058"/>
    <lineage>
        <taxon>Eukaryota</taxon>
        <taxon>Fungi</taxon>
        <taxon>Dikarya</taxon>
        <taxon>Basidiomycota</taxon>
        <taxon>Agaricomycotina</taxon>
        <taxon>Tremellomycetes</taxon>
        <taxon>Trichosporonales</taxon>
        <taxon>Trichosporonaceae</taxon>
        <taxon>Trichosporon</taxon>
    </lineage>
</organism>
<evidence type="ECO:0000313" key="4">
    <source>
        <dbReference type="Proteomes" id="UP000002748"/>
    </source>
</evidence>
<dbReference type="InterPro" id="IPR016024">
    <property type="entry name" value="ARM-type_fold"/>
</dbReference>
<dbReference type="Pfam" id="PF24571">
    <property type="entry name" value="HEAT_SCC3-SA"/>
    <property type="match status" value="1"/>
</dbReference>
<accession>J8TJA4</accession>
<dbReference type="InterPro" id="IPR013721">
    <property type="entry name" value="STAG"/>
</dbReference>
<dbReference type="OrthoDB" id="498590at2759"/>
<evidence type="ECO:0000256" key="1">
    <source>
        <dbReference type="SAM" id="MobiDB-lite"/>
    </source>
</evidence>
<dbReference type="InterPro" id="IPR056396">
    <property type="entry name" value="HEAT_SCC3-SA"/>
</dbReference>
<dbReference type="PROSITE" id="PS51425">
    <property type="entry name" value="SCD"/>
    <property type="match status" value="1"/>
</dbReference>
<dbReference type="InterPro" id="IPR020839">
    <property type="entry name" value="SCD"/>
</dbReference>
<dbReference type="Gene3D" id="1.25.10.10">
    <property type="entry name" value="Leucine-rich Repeat Variant"/>
    <property type="match status" value="1"/>
</dbReference>
<feature type="compositionally biased region" description="Polar residues" evidence="1">
    <location>
        <begin position="471"/>
        <end position="480"/>
    </location>
</feature>
<evidence type="ECO:0000313" key="3">
    <source>
        <dbReference type="EMBL" id="EJT53251.1"/>
    </source>
</evidence>
<dbReference type="GO" id="GO:0008278">
    <property type="term" value="C:cohesin complex"/>
    <property type="evidence" value="ECO:0007669"/>
    <property type="project" value="TreeGrafter"/>
</dbReference>
<feature type="compositionally biased region" description="Basic and acidic residues" evidence="1">
    <location>
        <begin position="244"/>
        <end position="258"/>
    </location>
</feature>
<protein>
    <recommendedName>
        <fullName evidence="2">SCD domain-containing protein</fullName>
    </recommendedName>
</protein>
<dbReference type="RefSeq" id="XP_014184164.1">
    <property type="nucleotide sequence ID" value="XM_014328689.1"/>
</dbReference>
<feature type="compositionally biased region" description="Acidic residues" evidence="1">
    <location>
        <begin position="1162"/>
        <end position="1178"/>
    </location>
</feature>
<dbReference type="PANTHER" id="PTHR11199">
    <property type="entry name" value="STROMAL ANTIGEN"/>
    <property type="match status" value="1"/>
</dbReference>
<dbReference type="GO" id="GO:0005634">
    <property type="term" value="C:nucleus"/>
    <property type="evidence" value="ECO:0007669"/>
    <property type="project" value="TreeGrafter"/>
</dbReference>
<dbReference type="SUPFAM" id="SSF48371">
    <property type="entry name" value="ARM repeat"/>
    <property type="match status" value="1"/>
</dbReference>
<gene>
    <name evidence="3" type="ORF">A1Q1_05214</name>
</gene>
<dbReference type="VEuPathDB" id="FungiDB:A1Q1_05214"/>
<comment type="caution">
    <text evidence="3">The sequence shown here is derived from an EMBL/GenBank/DDBJ whole genome shotgun (WGS) entry which is preliminary data.</text>
</comment>
<feature type="region of interest" description="Disordered" evidence="1">
    <location>
        <begin position="461"/>
        <end position="480"/>
    </location>
</feature>
<dbReference type="PANTHER" id="PTHR11199:SF0">
    <property type="entry name" value="LD34181P-RELATED"/>
    <property type="match status" value="1"/>
</dbReference>
<dbReference type="InterPro" id="IPR011989">
    <property type="entry name" value="ARM-like"/>
</dbReference>
<dbReference type="Pfam" id="PF21581">
    <property type="entry name" value="SCD"/>
    <property type="match status" value="1"/>
</dbReference>
<name>J8TJA4_TRIAS</name>
<dbReference type="GO" id="GO:0007062">
    <property type="term" value="P:sister chromatid cohesion"/>
    <property type="evidence" value="ECO:0007669"/>
    <property type="project" value="UniProtKB-ARBA"/>
</dbReference>
<feature type="domain" description="SCD" evidence="2">
    <location>
        <begin position="267"/>
        <end position="352"/>
    </location>
</feature>